<organism evidence="2">
    <name type="scientific">bioreactor metagenome</name>
    <dbReference type="NCBI Taxonomy" id="1076179"/>
    <lineage>
        <taxon>unclassified sequences</taxon>
        <taxon>metagenomes</taxon>
        <taxon>ecological metagenomes</taxon>
    </lineage>
</organism>
<sequence>MENRKPISAGEVASILAVWAVAILGCKNALSAWKYESLPQYFTDLMRGDSPLFGFSEQLSVCIAATFAVTFIIFKYYNIWMKIVTRIVTLFDSSLKNIYVKFIYALCIITLAICILFIHAFSRPAMLSIAMILAFGSVFTSDRLAITAKFSLLPSFILIFLVLIIPPHKAEKKPYMISTTCEGLETLKVISAVKVGNFVKVTTESDTFLINISTITQILPIKDAAGDAAKPPQPAEPQ</sequence>
<keyword evidence="1" id="KW-0472">Membrane</keyword>
<feature type="transmembrane region" description="Helical" evidence="1">
    <location>
        <begin position="12"/>
        <end position="33"/>
    </location>
</feature>
<comment type="caution">
    <text evidence="2">The sequence shown here is derived from an EMBL/GenBank/DDBJ whole genome shotgun (WGS) entry which is preliminary data.</text>
</comment>
<evidence type="ECO:0000256" key="1">
    <source>
        <dbReference type="SAM" id="Phobius"/>
    </source>
</evidence>
<gene>
    <name evidence="2" type="ORF">SDC9_14412</name>
</gene>
<keyword evidence="1" id="KW-1133">Transmembrane helix</keyword>
<accession>A0A644TP59</accession>
<dbReference type="PROSITE" id="PS51257">
    <property type="entry name" value="PROKAR_LIPOPROTEIN"/>
    <property type="match status" value="1"/>
</dbReference>
<feature type="transmembrane region" description="Helical" evidence="1">
    <location>
        <begin position="53"/>
        <end position="77"/>
    </location>
</feature>
<name>A0A644TP59_9ZZZZ</name>
<proteinExistence type="predicted"/>
<feature type="transmembrane region" description="Helical" evidence="1">
    <location>
        <begin position="98"/>
        <end position="118"/>
    </location>
</feature>
<reference evidence="2" key="1">
    <citation type="submission" date="2019-08" db="EMBL/GenBank/DDBJ databases">
        <authorList>
            <person name="Kucharzyk K."/>
            <person name="Murdoch R.W."/>
            <person name="Higgins S."/>
            <person name="Loffler F."/>
        </authorList>
    </citation>
    <scope>NUCLEOTIDE SEQUENCE</scope>
</reference>
<dbReference type="EMBL" id="VSSQ01000043">
    <property type="protein sequence ID" value="MPL68684.1"/>
    <property type="molecule type" value="Genomic_DNA"/>
</dbReference>
<protein>
    <submittedName>
        <fullName evidence="2">Uncharacterized protein</fullName>
    </submittedName>
</protein>
<feature type="transmembrane region" description="Helical" evidence="1">
    <location>
        <begin position="148"/>
        <end position="166"/>
    </location>
</feature>
<keyword evidence="1" id="KW-0812">Transmembrane</keyword>
<dbReference type="AlphaFoldDB" id="A0A644TP59"/>
<evidence type="ECO:0000313" key="2">
    <source>
        <dbReference type="EMBL" id="MPL68684.1"/>
    </source>
</evidence>